<dbReference type="PANTHER" id="PTHR23534:SF1">
    <property type="entry name" value="MAJOR FACILITATOR SUPERFAMILY PROTEIN"/>
    <property type="match status" value="1"/>
</dbReference>
<reference evidence="2" key="2">
    <citation type="journal article" date="2020" name="Microorganisms">
        <title>Osmotic Adaptation and Compatible Solute Biosynthesis of Phototrophic Bacteria as Revealed from Genome Analyses.</title>
        <authorList>
            <person name="Imhoff J.F."/>
            <person name="Rahn T."/>
            <person name="Kunzel S."/>
            <person name="Keller A."/>
            <person name="Neulinger S.C."/>
        </authorList>
    </citation>
    <scope>NUCLEOTIDE SEQUENCE</scope>
    <source>
        <strain evidence="2">LMG 28126</strain>
    </source>
</reference>
<dbReference type="SUPFAM" id="SSF103473">
    <property type="entry name" value="MFS general substrate transporter"/>
    <property type="match status" value="1"/>
</dbReference>
<dbReference type="Proteomes" id="UP000706333">
    <property type="component" value="Unassembled WGS sequence"/>
</dbReference>
<dbReference type="AlphaFoldDB" id="A0A934TL41"/>
<dbReference type="InterPro" id="IPR036259">
    <property type="entry name" value="MFS_trans_sf"/>
</dbReference>
<sequence>MSTAHPPSDTDRRARRNVWVLVAAQAILGAQMPMIFTVGGLAGTTLAPNPCWATLPISLIVLGSMMTATPLAALMQRHGRRVGFVVGALG</sequence>
<protein>
    <submittedName>
        <fullName evidence="2">MFS transporter</fullName>
    </submittedName>
</protein>
<keyword evidence="1" id="KW-1133">Transmembrane helix</keyword>
<organism evidence="2 3">
    <name type="scientific">Rhodobaculum claviforme</name>
    <dbReference type="NCBI Taxonomy" id="1549854"/>
    <lineage>
        <taxon>Bacteria</taxon>
        <taxon>Pseudomonadati</taxon>
        <taxon>Pseudomonadota</taxon>
        <taxon>Alphaproteobacteria</taxon>
        <taxon>Rhodobacterales</taxon>
        <taxon>Paracoccaceae</taxon>
        <taxon>Rhodobaculum</taxon>
    </lineage>
</organism>
<keyword evidence="1" id="KW-0812">Transmembrane</keyword>
<accession>A0A934TL41</accession>
<feature type="transmembrane region" description="Helical" evidence="1">
    <location>
        <begin position="18"/>
        <end position="41"/>
    </location>
</feature>
<feature type="transmembrane region" description="Helical" evidence="1">
    <location>
        <begin position="53"/>
        <end position="74"/>
    </location>
</feature>
<dbReference type="EMBL" id="NHSD01000292">
    <property type="protein sequence ID" value="MBK5928145.1"/>
    <property type="molecule type" value="Genomic_DNA"/>
</dbReference>
<keyword evidence="3" id="KW-1185">Reference proteome</keyword>
<gene>
    <name evidence="2" type="ORF">CCR87_12530</name>
</gene>
<proteinExistence type="predicted"/>
<name>A0A934TL41_9RHOB</name>
<evidence type="ECO:0000313" key="3">
    <source>
        <dbReference type="Proteomes" id="UP000706333"/>
    </source>
</evidence>
<reference evidence="2" key="1">
    <citation type="submission" date="2017-05" db="EMBL/GenBank/DDBJ databases">
        <authorList>
            <person name="Imhoff J.F."/>
            <person name="Rahn T."/>
            <person name="Kuenzel S."/>
            <person name="Neulinger S.C."/>
        </authorList>
    </citation>
    <scope>NUCLEOTIDE SEQUENCE</scope>
    <source>
        <strain evidence="2">LMG 28126</strain>
    </source>
</reference>
<comment type="caution">
    <text evidence="2">The sequence shown here is derived from an EMBL/GenBank/DDBJ whole genome shotgun (WGS) entry which is preliminary data.</text>
</comment>
<keyword evidence="1" id="KW-0472">Membrane</keyword>
<evidence type="ECO:0000313" key="2">
    <source>
        <dbReference type="EMBL" id="MBK5928145.1"/>
    </source>
</evidence>
<feature type="non-terminal residue" evidence="2">
    <location>
        <position position="90"/>
    </location>
</feature>
<evidence type="ECO:0000256" key="1">
    <source>
        <dbReference type="SAM" id="Phobius"/>
    </source>
</evidence>
<dbReference type="PANTHER" id="PTHR23534">
    <property type="entry name" value="MFS PERMEASE"/>
    <property type="match status" value="1"/>
</dbReference>